<evidence type="ECO:0000259" key="5">
    <source>
        <dbReference type="Pfam" id="PF03143"/>
    </source>
</evidence>
<dbReference type="RefSeq" id="WP_064026325.1">
    <property type="nucleotide sequence ID" value="NZ_LUUK01000078.1"/>
</dbReference>
<keyword evidence="7" id="KW-1185">Reference proteome</keyword>
<sequence length="112" mass="12881">MRIPHDIEVEIYFLKPEEGGRSTPAFNDYRPQFYYEGHDWDARHVYPDVNQVNPGDTVGAYLGFLSPAEHWGKLYPNMKFEIREGARIVGRGNITQILELEVSANRAKKTNA</sequence>
<feature type="domain" description="Translation elongation factor EFTu/EF1A C-terminal" evidence="5">
    <location>
        <begin position="6"/>
        <end position="97"/>
    </location>
</feature>
<accession>A0A177NWM0</accession>
<dbReference type="Pfam" id="PF03143">
    <property type="entry name" value="GTP_EFTU_D3"/>
    <property type="match status" value="1"/>
</dbReference>
<evidence type="ECO:0000256" key="1">
    <source>
        <dbReference type="ARBA" id="ARBA00022741"/>
    </source>
</evidence>
<evidence type="ECO:0000256" key="3">
    <source>
        <dbReference type="ARBA" id="ARBA00022917"/>
    </source>
</evidence>
<protein>
    <submittedName>
        <fullName evidence="6">Elongation factor Tu</fullName>
    </submittedName>
</protein>
<dbReference type="GO" id="GO:0003746">
    <property type="term" value="F:translation elongation factor activity"/>
    <property type="evidence" value="ECO:0007669"/>
    <property type="project" value="UniProtKB-KW"/>
</dbReference>
<dbReference type="GO" id="GO:0005525">
    <property type="term" value="F:GTP binding"/>
    <property type="evidence" value="ECO:0007669"/>
    <property type="project" value="UniProtKB-KW"/>
</dbReference>
<evidence type="ECO:0000313" key="6">
    <source>
        <dbReference type="EMBL" id="OAI22395.1"/>
    </source>
</evidence>
<keyword evidence="4" id="KW-0342">GTP-binding</keyword>
<evidence type="ECO:0000256" key="2">
    <source>
        <dbReference type="ARBA" id="ARBA00022768"/>
    </source>
</evidence>
<dbReference type="OrthoDB" id="9803139at2"/>
<keyword evidence="1" id="KW-0547">Nucleotide-binding</keyword>
<dbReference type="InterPro" id="IPR004160">
    <property type="entry name" value="Transl_elong_EFTu/EF1A_C"/>
</dbReference>
<proteinExistence type="predicted"/>
<reference evidence="7" key="1">
    <citation type="submission" date="2016-03" db="EMBL/GenBank/DDBJ databases">
        <authorList>
            <person name="Heylen K."/>
            <person name="De Vos P."/>
            <person name="Vekeman B."/>
        </authorList>
    </citation>
    <scope>NUCLEOTIDE SEQUENCE [LARGE SCALE GENOMIC DNA]</scope>
    <source>
        <strain evidence="7">R-45383</strain>
    </source>
</reference>
<evidence type="ECO:0000313" key="7">
    <source>
        <dbReference type="Proteomes" id="UP000077628"/>
    </source>
</evidence>
<name>A0A177NWM0_9GAMM</name>
<dbReference type="InterPro" id="IPR009001">
    <property type="entry name" value="Transl_elong_EF1A/Init_IF2_C"/>
</dbReference>
<dbReference type="Gene3D" id="2.40.30.10">
    <property type="entry name" value="Translation factors"/>
    <property type="match status" value="1"/>
</dbReference>
<organism evidence="6 7">
    <name type="scientific">Methylomonas koyamae</name>
    <dbReference type="NCBI Taxonomy" id="702114"/>
    <lineage>
        <taxon>Bacteria</taxon>
        <taxon>Pseudomonadati</taxon>
        <taxon>Pseudomonadota</taxon>
        <taxon>Gammaproteobacteria</taxon>
        <taxon>Methylococcales</taxon>
        <taxon>Methylococcaceae</taxon>
        <taxon>Methylomonas</taxon>
    </lineage>
</organism>
<gene>
    <name evidence="6" type="ORF">A1355_01915</name>
</gene>
<dbReference type="STRING" id="702114.A1355_01915"/>
<keyword evidence="3" id="KW-0648">Protein biosynthesis</keyword>
<dbReference type="AlphaFoldDB" id="A0A177NWM0"/>
<dbReference type="SUPFAM" id="SSF50465">
    <property type="entry name" value="EF-Tu/eEF-1alpha/eIF2-gamma C-terminal domain"/>
    <property type="match status" value="1"/>
</dbReference>
<comment type="caution">
    <text evidence="6">The sequence shown here is derived from an EMBL/GenBank/DDBJ whole genome shotgun (WGS) entry which is preliminary data.</text>
</comment>
<dbReference type="EMBL" id="LUUK01000078">
    <property type="protein sequence ID" value="OAI22395.1"/>
    <property type="molecule type" value="Genomic_DNA"/>
</dbReference>
<dbReference type="Proteomes" id="UP000077628">
    <property type="component" value="Unassembled WGS sequence"/>
</dbReference>
<keyword evidence="2 6" id="KW-0251">Elongation factor</keyword>
<evidence type="ECO:0000256" key="4">
    <source>
        <dbReference type="ARBA" id="ARBA00023134"/>
    </source>
</evidence>